<feature type="domain" description="Mur ligase central" evidence="24">
    <location>
        <begin position="52"/>
        <end position="227"/>
    </location>
</feature>
<evidence type="ECO:0000256" key="14">
    <source>
        <dbReference type="ARBA" id="ARBA00022909"/>
    </source>
</evidence>
<name>A0A9D1VT76_9BACT</name>
<dbReference type="NCBIfam" id="TIGR01499">
    <property type="entry name" value="folC"/>
    <property type="match status" value="1"/>
</dbReference>
<evidence type="ECO:0000256" key="2">
    <source>
        <dbReference type="ARBA" id="ARBA00002714"/>
    </source>
</evidence>
<protein>
    <recommendedName>
        <fullName evidence="8">Dihydrofolate synthase/folylpolyglutamate synthase</fullName>
        <ecNumber evidence="6">6.3.2.12</ecNumber>
        <ecNumber evidence="7">6.3.2.17</ecNumber>
    </recommendedName>
    <alternativeName>
        <fullName evidence="17">Folylpoly-gamma-glutamate synthetase-dihydrofolate synthetase</fullName>
    </alternativeName>
    <alternativeName>
        <fullName evidence="15">Folylpolyglutamate synthetase</fullName>
    </alternativeName>
    <alternativeName>
        <fullName evidence="16">Tetrahydrofolylpolyglutamate synthase</fullName>
    </alternativeName>
</protein>
<dbReference type="GO" id="GO:0008841">
    <property type="term" value="F:dihydrofolate synthase activity"/>
    <property type="evidence" value="ECO:0007669"/>
    <property type="project" value="UniProtKB-EC"/>
</dbReference>
<evidence type="ECO:0000313" key="26">
    <source>
        <dbReference type="Proteomes" id="UP000824246"/>
    </source>
</evidence>
<reference evidence="25" key="1">
    <citation type="journal article" date="2021" name="PeerJ">
        <title>Extensive microbial diversity within the chicken gut microbiome revealed by metagenomics and culture.</title>
        <authorList>
            <person name="Gilroy R."/>
            <person name="Ravi A."/>
            <person name="Getino M."/>
            <person name="Pursley I."/>
            <person name="Horton D.L."/>
            <person name="Alikhan N.F."/>
            <person name="Baker D."/>
            <person name="Gharbi K."/>
            <person name="Hall N."/>
            <person name="Watson M."/>
            <person name="Adriaenssens E.M."/>
            <person name="Foster-Nyarko E."/>
            <person name="Jarju S."/>
            <person name="Secka A."/>
            <person name="Antonio M."/>
            <person name="Oren A."/>
            <person name="Chaudhuri R.R."/>
            <person name="La Ragione R."/>
            <person name="Hildebrand F."/>
            <person name="Pallen M.J."/>
        </authorList>
    </citation>
    <scope>NUCLEOTIDE SEQUENCE</scope>
    <source>
        <strain evidence="25">ChiHjej12B11-16260</strain>
    </source>
</reference>
<keyword evidence="9 22" id="KW-0436">Ligase</keyword>
<comment type="catalytic activity">
    <reaction evidence="18">
        <text>(6S)-5,6,7,8-tetrahydrofolyl-(gamma-L-Glu)(n) + L-glutamate + ATP = (6S)-5,6,7,8-tetrahydrofolyl-(gamma-L-Glu)(n+1) + ADP + phosphate + H(+)</text>
        <dbReference type="Rhea" id="RHEA:10580"/>
        <dbReference type="Rhea" id="RHEA-COMP:14738"/>
        <dbReference type="Rhea" id="RHEA-COMP:14740"/>
        <dbReference type="ChEBI" id="CHEBI:15378"/>
        <dbReference type="ChEBI" id="CHEBI:29985"/>
        <dbReference type="ChEBI" id="CHEBI:30616"/>
        <dbReference type="ChEBI" id="CHEBI:43474"/>
        <dbReference type="ChEBI" id="CHEBI:141005"/>
        <dbReference type="ChEBI" id="CHEBI:456216"/>
        <dbReference type="EC" id="6.3.2.17"/>
    </reaction>
</comment>
<reference evidence="25" key="2">
    <citation type="submission" date="2021-04" db="EMBL/GenBank/DDBJ databases">
        <authorList>
            <person name="Gilroy R."/>
        </authorList>
    </citation>
    <scope>NUCLEOTIDE SEQUENCE</scope>
    <source>
        <strain evidence="25">ChiHjej12B11-16260</strain>
    </source>
</reference>
<comment type="pathway">
    <text evidence="3">Cofactor biosynthesis; tetrahydrofolate biosynthesis; 7,8-dihydrofolate from 2-amino-4-hydroxy-6-hydroxymethyl-7,8-dihydropteridine diphosphate and 4-aminobenzoate: step 2/2.</text>
</comment>
<dbReference type="PROSITE" id="PS01012">
    <property type="entry name" value="FOLYLPOLYGLU_SYNT_2"/>
    <property type="match status" value="1"/>
</dbReference>
<dbReference type="InterPro" id="IPR018109">
    <property type="entry name" value="Folylpolyglutamate_synth_CS"/>
</dbReference>
<evidence type="ECO:0000256" key="8">
    <source>
        <dbReference type="ARBA" id="ARBA00019357"/>
    </source>
</evidence>
<dbReference type="InterPro" id="IPR036615">
    <property type="entry name" value="Mur_ligase_C_dom_sf"/>
</dbReference>
<dbReference type="FunFam" id="3.40.1190.10:FF:000011">
    <property type="entry name" value="Folylpolyglutamate synthase/dihydrofolate synthase"/>
    <property type="match status" value="1"/>
</dbReference>
<proteinExistence type="inferred from homology"/>
<comment type="similarity">
    <text evidence="5 22">Belongs to the folylpolyglutamate synthase family.</text>
</comment>
<accession>A0A9D1VT76</accession>
<dbReference type="InterPro" id="IPR036565">
    <property type="entry name" value="Mur-like_cat_sf"/>
</dbReference>
<evidence type="ECO:0000256" key="12">
    <source>
        <dbReference type="ARBA" id="ARBA00022840"/>
    </source>
</evidence>
<dbReference type="InterPro" id="IPR004101">
    <property type="entry name" value="Mur_ligase_C"/>
</dbReference>
<sequence length="430" mass="47486">MKTYDEQIAELYNRFPMYQQIGAGAYKPGLQNAECLDSYFGHPHRKFKCIHIAGTNGKGSTSHLLAAILSRCGYKTGLYTSPHLTDFRERIKIDGEMIPREYVSEFLSRHTDAAFSFRPSFFELTTFMAFDYFASQQIDVAVIEVGLGGRLDTTNIITPELSIITNISLDHVQMLGHDLPSIAREKAGIIKPHRPVVIGEATDEIRSVFDERARSCEAPIRYAEEKRRYTQASPLRGGWLYTGTIAGDVWGELGGEYQKRNAATVLTAIEILRDNGFAITDDAVKEGFAHVTSLTGLQGRWQVVSSSPTVICDTGHNTGGMQYIARQLQEIPHKRLRIVIGMVNDKDISGVIAMLPTDATYYFTQASVARAMKAGDIARIGAEHGLKGETYATVAEAYRAARADSDCQDVIFVGGSTFVVADFLRECAGK</sequence>
<evidence type="ECO:0000256" key="18">
    <source>
        <dbReference type="ARBA" id="ARBA00047493"/>
    </source>
</evidence>
<comment type="pathway">
    <text evidence="4">Cofactor biosynthesis; tetrahydrofolylpolyglutamate biosynthesis.</text>
</comment>
<comment type="catalytic activity">
    <reaction evidence="19">
        <text>10-formyltetrahydrofolyl-(gamma-L-Glu)(n) + L-glutamate + ATP = 10-formyltetrahydrofolyl-(gamma-L-Glu)(n+1) + ADP + phosphate + H(+)</text>
        <dbReference type="Rhea" id="RHEA:51904"/>
        <dbReference type="Rhea" id="RHEA-COMP:13088"/>
        <dbReference type="Rhea" id="RHEA-COMP:14300"/>
        <dbReference type="ChEBI" id="CHEBI:15378"/>
        <dbReference type="ChEBI" id="CHEBI:29985"/>
        <dbReference type="ChEBI" id="CHEBI:30616"/>
        <dbReference type="ChEBI" id="CHEBI:43474"/>
        <dbReference type="ChEBI" id="CHEBI:134413"/>
        <dbReference type="ChEBI" id="CHEBI:456216"/>
        <dbReference type="EC" id="6.3.2.17"/>
    </reaction>
</comment>
<comment type="catalytic activity">
    <reaction evidence="21">
        <text>7,8-dihydropteroate + L-glutamate + ATP = 7,8-dihydrofolate + ADP + phosphate + H(+)</text>
        <dbReference type="Rhea" id="RHEA:23584"/>
        <dbReference type="ChEBI" id="CHEBI:15378"/>
        <dbReference type="ChEBI" id="CHEBI:17839"/>
        <dbReference type="ChEBI" id="CHEBI:29985"/>
        <dbReference type="ChEBI" id="CHEBI:30616"/>
        <dbReference type="ChEBI" id="CHEBI:43474"/>
        <dbReference type="ChEBI" id="CHEBI:57451"/>
        <dbReference type="ChEBI" id="CHEBI:456216"/>
        <dbReference type="EC" id="6.3.2.12"/>
    </reaction>
</comment>
<evidence type="ECO:0000256" key="11">
    <source>
        <dbReference type="ARBA" id="ARBA00022741"/>
    </source>
</evidence>
<dbReference type="AlphaFoldDB" id="A0A9D1VT76"/>
<dbReference type="EC" id="6.3.2.17" evidence="7"/>
<evidence type="ECO:0000256" key="22">
    <source>
        <dbReference type="PIRNR" id="PIRNR001563"/>
    </source>
</evidence>
<dbReference type="InterPro" id="IPR001645">
    <property type="entry name" value="Folylpolyglutamate_synth"/>
</dbReference>
<feature type="domain" description="Mur ligase C-terminal" evidence="23">
    <location>
        <begin position="299"/>
        <end position="416"/>
    </location>
</feature>
<dbReference type="EMBL" id="DXFB01000171">
    <property type="protein sequence ID" value="HIX45902.1"/>
    <property type="molecule type" value="Genomic_DNA"/>
</dbReference>
<comment type="catalytic activity">
    <reaction evidence="20">
        <text>(6R)-5,10-methylenetetrahydrofolyl-(gamma-L-Glu)(n) + L-glutamate + ATP = (6R)-5,10-methylenetetrahydrofolyl-(gamma-L-Glu)(n+1) + ADP + phosphate + H(+)</text>
        <dbReference type="Rhea" id="RHEA:51912"/>
        <dbReference type="Rhea" id="RHEA-COMP:13257"/>
        <dbReference type="Rhea" id="RHEA-COMP:13258"/>
        <dbReference type="ChEBI" id="CHEBI:15378"/>
        <dbReference type="ChEBI" id="CHEBI:29985"/>
        <dbReference type="ChEBI" id="CHEBI:30616"/>
        <dbReference type="ChEBI" id="CHEBI:43474"/>
        <dbReference type="ChEBI" id="CHEBI:136572"/>
        <dbReference type="ChEBI" id="CHEBI:456216"/>
        <dbReference type="EC" id="6.3.2.17"/>
    </reaction>
</comment>
<evidence type="ECO:0000256" key="3">
    <source>
        <dbReference type="ARBA" id="ARBA00004799"/>
    </source>
</evidence>
<evidence type="ECO:0000256" key="19">
    <source>
        <dbReference type="ARBA" id="ARBA00047808"/>
    </source>
</evidence>
<evidence type="ECO:0000256" key="6">
    <source>
        <dbReference type="ARBA" id="ARBA00013023"/>
    </source>
</evidence>
<dbReference type="SUPFAM" id="SSF53623">
    <property type="entry name" value="MurD-like peptide ligases, catalytic domain"/>
    <property type="match status" value="1"/>
</dbReference>
<dbReference type="EC" id="6.3.2.12" evidence="6"/>
<evidence type="ECO:0000256" key="1">
    <source>
        <dbReference type="ARBA" id="ARBA00001946"/>
    </source>
</evidence>
<evidence type="ECO:0000256" key="15">
    <source>
        <dbReference type="ARBA" id="ARBA00030048"/>
    </source>
</evidence>
<dbReference type="SUPFAM" id="SSF53244">
    <property type="entry name" value="MurD-like peptide ligases, peptide-binding domain"/>
    <property type="match status" value="1"/>
</dbReference>
<dbReference type="Gene3D" id="3.90.190.20">
    <property type="entry name" value="Mur ligase, C-terminal domain"/>
    <property type="match status" value="1"/>
</dbReference>
<keyword evidence="12 22" id="KW-0067">ATP-binding</keyword>
<dbReference type="PIRSF" id="PIRSF001563">
    <property type="entry name" value="Folylpolyglu_synth"/>
    <property type="match status" value="1"/>
</dbReference>
<dbReference type="GO" id="GO:0004326">
    <property type="term" value="F:tetrahydrofolylpolyglutamate synthase activity"/>
    <property type="evidence" value="ECO:0007669"/>
    <property type="project" value="UniProtKB-EC"/>
</dbReference>
<comment type="caution">
    <text evidence="25">The sequence shown here is derived from an EMBL/GenBank/DDBJ whole genome shotgun (WGS) entry which is preliminary data.</text>
</comment>
<comment type="cofactor">
    <cofactor evidence="1">
        <name>Mg(2+)</name>
        <dbReference type="ChEBI" id="CHEBI:18420"/>
    </cofactor>
</comment>
<evidence type="ECO:0000256" key="13">
    <source>
        <dbReference type="ARBA" id="ARBA00022842"/>
    </source>
</evidence>
<evidence type="ECO:0000256" key="4">
    <source>
        <dbReference type="ARBA" id="ARBA00005150"/>
    </source>
</evidence>
<comment type="function">
    <text evidence="2">Functions in two distinct reactions of the de novo folate biosynthetic pathway. Catalyzes the addition of a glutamate residue to dihydropteroate (7,8-dihydropteroate or H2Pte) to form dihydrofolate (7,8-dihydrofolate monoglutamate or H2Pte-Glu). Also catalyzes successive additions of L-glutamate to tetrahydrofolate or 10-formyltetrahydrofolate or 5,10-methylenetetrahydrofolate, leading to folylpolyglutamate derivatives.</text>
</comment>
<dbReference type="PANTHER" id="PTHR11136:SF0">
    <property type="entry name" value="DIHYDROFOLATE SYNTHETASE-RELATED"/>
    <property type="match status" value="1"/>
</dbReference>
<keyword evidence="13" id="KW-0460">Magnesium</keyword>
<dbReference type="Pfam" id="PF02875">
    <property type="entry name" value="Mur_ligase_C"/>
    <property type="match status" value="1"/>
</dbReference>
<evidence type="ECO:0000256" key="21">
    <source>
        <dbReference type="ARBA" id="ARBA00049161"/>
    </source>
</evidence>
<dbReference type="GO" id="GO:0046656">
    <property type="term" value="P:folic acid biosynthetic process"/>
    <property type="evidence" value="ECO:0007669"/>
    <property type="project" value="UniProtKB-KW"/>
</dbReference>
<dbReference type="InterPro" id="IPR013221">
    <property type="entry name" value="Mur_ligase_cen"/>
</dbReference>
<dbReference type="Proteomes" id="UP000824246">
    <property type="component" value="Unassembled WGS sequence"/>
</dbReference>
<dbReference type="GO" id="GO:0005524">
    <property type="term" value="F:ATP binding"/>
    <property type="evidence" value="ECO:0007669"/>
    <property type="project" value="UniProtKB-KW"/>
</dbReference>
<dbReference type="GO" id="GO:0005737">
    <property type="term" value="C:cytoplasm"/>
    <property type="evidence" value="ECO:0007669"/>
    <property type="project" value="TreeGrafter"/>
</dbReference>
<dbReference type="GO" id="GO:0046872">
    <property type="term" value="F:metal ion binding"/>
    <property type="evidence" value="ECO:0007669"/>
    <property type="project" value="UniProtKB-KW"/>
</dbReference>
<keyword evidence="11 22" id="KW-0547">Nucleotide-binding</keyword>
<dbReference type="Pfam" id="PF08245">
    <property type="entry name" value="Mur_ligase_M"/>
    <property type="match status" value="1"/>
</dbReference>
<evidence type="ECO:0000256" key="5">
    <source>
        <dbReference type="ARBA" id="ARBA00008276"/>
    </source>
</evidence>
<gene>
    <name evidence="25" type="ORF">H9982_06740</name>
</gene>
<dbReference type="Gene3D" id="3.40.1190.10">
    <property type="entry name" value="Mur-like, catalytic domain"/>
    <property type="match status" value="1"/>
</dbReference>
<keyword evidence="10" id="KW-0479">Metal-binding</keyword>
<evidence type="ECO:0000256" key="20">
    <source>
        <dbReference type="ARBA" id="ARBA00049035"/>
    </source>
</evidence>
<evidence type="ECO:0000256" key="10">
    <source>
        <dbReference type="ARBA" id="ARBA00022723"/>
    </source>
</evidence>
<evidence type="ECO:0000256" key="16">
    <source>
        <dbReference type="ARBA" id="ARBA00030592"/>
    </source>
</evidence>
<evidence type="ECO:0000313" key="25">
    <source>
        <dbReference type="EMBL" id="HIX45902.1"/>
    </source>
</evidence>
<organism evidence="25 26">
    <name type="scientific">Candidatus Barnesiella excrementipullorum</name>
    <dbReference type="NCBI Taxonomy" id="2838479"/>
    <lineage>
        <taxon>Bacteria</taxon>
        <taxon>Pseudomonadati</taxon>
        <taxon>Bacteroidota</taxon>
        <taxon>Bacteroidia</taxon>
        <taxon>Bacteroidales</taxon>
        <taxon>Barnesiellaceae</taxon>
        <taxon>Barnesiella</taxon>
    </lineage>
</organism>
<keyword evidence="14" id="KW-0289">Folate biosynthesis</keyword>
<evidence type="ECO:0000256" key="9">
    <source>
        <dbReference type="ARBA" id="ARBA00022598"/>
    </source>
</evidence>
<evidence type="ECO:0000256" key="17">
    <source>
        <dbReference type="ARBA" id="ARBA00032510"/>
    </source>
</evidence>
<evidence type="ECO:0000259" key="23">
    <source>
        <dbReference type="Pfam" id="PF02875"/>
    </source>
</evidence>
<evidence type="ECO:0000256" key="7">
    <source>
        <dbReference type="ARBA" id="ARBA00013025"/>
    </source>
</evidence>
<evidence type="ECO:0000259" key="24">
    <source>
        <dbReference type="Pfam" id="PF08245"/>
    </source>
</evidence>
<dbReference type="PANTHER" id="PTHR11136">
    <property type="entry name" value="FOLYLPOLYGLUTAMATE SYNTHASE-RELATED"/>
    <property type="match status" value="1"/>
</dbReference>